<comment type="subcellular location">
    <subcellularLocation>
        <location evidence="1">Endomembrane system</location>
        <topology evidence="1">Multi-pass membrane protein</topology>
    </subcellularLocation>
</comment>
<feature type="transmembrane region" description="Helical" evidence="5">
    <location>
        <begin position="88"/>
        <end position="106"/>
    </location>
</feature>
<protein>
    <submittedName>
        <fullName evidence="6">Isoprenylcysteine carboxyl methyltransferase</fullName>
    </submittedName>
</protein>
<keyword evidence="2 5" id="KW-0812">Transmembrane</keyword>
<name>B8ERR2_METSB</name>
<organism evidence="6 7">
    <name type="scientific">Methylocella silvestris (strain DSM 15510 / CIP 108128 / LMG 27833 / NCIMB 13906 / BL2)</name>
    <dbReference type="NCBI Taxonomy" id="395965"/>
    <lineage>
        <taxon>Bacteria</taxon>
        <taxon>Pseudomonadati</taxon>
        <taxon>Pseudomonadota</taxon>
        <taxon>Alphaproteobacteria</taxon>
        <taxon>Hyphomicrobiales</taxon>
        <taxon>Beijerinckiaceae</taxon>
        <taxon>Methylocella</taxon>
    </lineage>
</organism>
<dbReference type="InterPro" id="IPR052527">
    <property type="entry name" value="Metal_cation-efflux_comp"/>
</dbReference>
<gene>
    <name evidence="6" type="ordered locus">Msil_2688</name>
</gene>
<dbReference type="Proteomes" id="UP000002257">
    <property type="component" value="Chromosome"/>
</dbReference>
<keyword evidence="7" id="KW-1185">Reference proteome</keyword>
<dbReference type="RefSeq" id="WP_012591679.1">
    <property type="nucleotide sequence ID" value="NC_011666.1"/>
</dbReference>
<dbReference type="AlphaFoldDB" id="B8ERR2"/>
<dbReference type="STRING" id="395965.Msil_2688"/>
<keyword evidence="6" id="KW-0489">Methyltransferase</keyword>
<keyword evidence="4 5" id="KW-0472">Membrane</keyword>
<feature type="transmembrane region" description="Helical" evidence="5">
    <location>
        <begin position="118"/>
        <end position="138"/>
    </location>
</feature>
<dbReference type="GO" id="GO:0032259">
    <property type="term" value="P:methylation"/>
    <property type="evidence" value="ECO:0007669"/>
    <property type="project" value="UniProtKB-KW"/>
</dbReference>
<dbReference type="InterPro" id="IPR007318">
    <property type="entry name" value="Phopholipid_MeTrfase"/>
</dbReference>
<dbReference type="Gene3D" id="1.20.120.1630">
    <property type="match status" value="1"/>
</dbReference>
<proteinExistence type="predicted"/>
<dbReference type="EMBL" id="CP001280">
    <property type="protein sequence ID" value="ACK51610.1"/>
    <property type="molecule type" value="Genomic_DNA"/>
</dbReference>
<keyword evidence="3 5" id="KW-1133">Transmembrane helix</keyword>
<evidence type="ECO:0000313" key="7">
    <source>
        <dbReference type="Proteomes" id="UP000002257"/>
    </source>
</evidence>
<dbReference type="GO" id="GO:0008168">
    <property type="term" value="F:methyltransferase activity"/>
    <property type="evidence" value="ECO:0007669"/>
    <property type="project" value="UniProtKB-KW"/>
</dbReference>
<dbReference type="PANTHER" id="PTHR43847">
    <property type="entry name" value="BLL3993 PROTEIN"/>
    <property type="match status" value="1"/>
</dbReference>
<accession>B8ERR2</accession>
<sequence>MNTVRAELTSGRASALFIRLCVVAWFLVLGAASFTGVARLIGDIASGRPSEGAWAALISEGCIVLFYAIICCIMLVRPDPVSRANGLGPALLALAGSYGAWLIPLLPRGHELPSLNVASAAILIFSESLMIYTLLFLGRSFSLTPQARKLVTNGPYAIVRHPLYLVEEAAIAGILLQYAWFAALPLLAAHVAVQIRRMQIEEKVLLKAFPEYTAYARRTPRLIPGVW</sequence>
<keyword evidence="6" id="KW-0808">Transferase</keyword>
<dbReference type="GO" id="GO:0012505">
    <property type="term" value="C:endomembrane system"/>
    <property type="evidence" value="ECO:0007669"/>
    <property type="project" value="UniProtKB-SubCell"/>
</dbReference>
<dbReference type="PANTHER" id="PTHR43847:SF1">
    <property type="entry name" value="BLL3993 PROTEIN"/>
    <property type="match status" value="1"/>
</dbReference>
<dbReference type="eggNOG" id="COG2020">
    <property type="taxonomic scope" value="Bacteria"/>
</dbReference>
<evidence type="ECO:0000256" key="5">
    <source>
        <dbReference type="SAM" id="Phobius"/>
    </source>
</evidence>
<dbReference type="KEGG" id="msl:Msil_2688"/>
<evidence type="ECO:0000256" key="1">
    <source>
        <dbReference type="ARBA" id="ARBA00004127"/>
    </source>
</evidence>
<evidence type="ECO:0000313" key="6">
    <source>
        <dbReference type="EMBL" id="ACK51610.1"/>
    </source>
</evidence>
<evidence type="ECO:0000256" key="4">
    <source>
        <dbReference type="ARBA" id="ARBA00023136"/>
    </source>
</evidence>
<reference evidence="6 7" key="1">
    <citation type="journal article" date="2010" name="J. Bacteriol.">
        <title>Complete genome sequence of the aerobic facultative methanotroph Methylocella silvestris BL2.</title>
        <authorList>
            <person name="Chen Y."/>
            <person name="Crombie A."/>
            <person name="Rahman M.T."/>
            <person name="Dedysh S.N."/>
            <person name="Liesack W."/>
            <person name="Stott M.B."/>
            <person name="Alam M."/>
            <person name="Theisen A.R."/>
            <person name="Murrell J.C."/>
            <person name="Dunfield P.F."/>
        </authorList>
    </citation>
    <scope>NUCLEOTIDE SEQUENCE [LARGE SCALE GENOMIC DNA]</scope>
    <source>
        <strain evidence="7">DSM 15510 / CIP 108128 / LMG 27833 / NCIMB 13906 / BL2</strain>
    </source>
</reference>
<evidence type="ECO:0000256" key="3">
    <source>
        <dbReference type="ARBA" id="ARBA00022989"/>
    </source>
</evidence>
<dbReference type="HOGENOM" id="CLU_107970_0_0_5"/>
<dbReference type="Pfam" id="PF04191">
    <property type="entry name" value="PEMT"/>
    <property type="match status" value="1"/>
</dbReference>
<evidence type="ECO:0000256" key="2">
    <source>
        <dbReference type="ARBA" id="ARBA00022692"/>
    </source>
</evidence>
<feature type="transmembrane region" description="Helical" evidence="5">
    <location>
        <begin position="53"/>
        <end position="76"/>
    </location>
</feature>
<feature type="transmembrane region" description="Helical" evidence="5">
    <location>
        <begin position="16"/>
        <end position="41"/>
    </location>
</feature>